<organism evidence="2 3">
    <name type="scientific">Penicillium italicum</name>
    <name type="common">Blue mold</name>
    <dbReference type="NCBI Taxonomy" id="40296"/>
    <lineage>
        <taxon>Eukaryota</taxon>
        <taxon>Fungi</taxon>
        <taxon>Dikarya</taxon>
        <taxon>Ascomycota</taxon>
        <taxon>Pezizomycotina</taxon>
        <taxon>Eurotiomycetes</taxon>
        <taxon>Eurotiomycetidae</taxon>
        <taxon>Eurotiales</taxon>
        <taxon>Aspergillaceae</taxon>
        <taxon>Penicillium</taxon>
    </lineage>
</organism>
<evidence type="ECO:0000313" key="2">
    <source>
        <dbReference type="EMBL" id="KGO76458.1"/>
    </source>
</evidence>
<dbReference type="AlphaFoldDB" id="A0A0A2LB72"/>
<protein>
    <submittedName>
        <fullName evidence="2">Uncharacterized protein</fullName>
    </submittedName>
</protein>
<feature type="compositionally biased region" description="Polar residues" evidence="1">
    <location>
        <begin position="38"/>
        <end position="48"/>
    </location>
</feature>
<evidence type="ECO:0000256" key="1">
    <source>
        <dbReference type="SAM" id="MobiDB-lite"/>
    </source>
</evidence>
<sequence length="48" mass="5435">MWLEPAASKRVDLHPVPNSRPQIRLSKRFDRQGKSGSGLYTSAMLHSQ</sequence>
<reference evidence="2 3" key="1">
    <citation type="journal article" date="2015" name="Mol. Plant Microbe Interact.">
        <title>Genome, transcriptome, and functional analyses of Penicillium expansum provide new insights into secondary metabolism and pathogenicity.</title>
        <authorList>
            <person name="Ballester A.R."/>
            <person name="Marcet-Houben M."/>
            <person name="Levin E."/>
            <person name="Sela N."/>
            <person name="Selma-Lazaro C."/>
            <person name="Carmona L."/>
            <person name="Wisniewski M."/>
            <person name="Droby S."/>
            <person name="Gonzalez-Candelas L."/>
            <person name="Gabaldon T."/>
        </authorList>
    </citation>
    <scope>NUCLEOTIDE SEQUENCE [LARGE SCALE GENOMIC DNA]</scope>
    <source>
        <strain evidence="2 3">PHI-1</strain>
    </source>
</reference>
<dbReference type="EMBL" id="JQGA01000244">
    <property type="protein sequence ID" value="KGO76458.1"/>
    <property type="molecule type" value="Genomic_DNA"/>
</dbReference>
<keyword evidence="3" id="KW-1185">Reference proteome</keyword>
<gene>
    <name evidence="2" type="ORF">PITC_088720</name>
</gene>
<proteinExistence type="predicted"/>
<comment type="caution">
    <text evidence="2">The sequence shown here is derived from an EMBL/GenBank/DDBJ whole genome shotgun (WGS) entry which is preliminary data.</text>
</comment>
<dbReference type="Proteomes" id="UP000030104">
    <property type="component" value="Unassembled WGS sequence"/>
</dbReference>
<accession>A0A0A2LB72</accession>
<name>A0A0A2LB72_PENIT</name>
<feature type="region of interest" description="Disordered" evidence="1">
    <location>
        <begin position="1"/>
        <end position="48"/>
    </location>
</feature>
<dbReference type="HOGENOM" id="CLU_3160166_0_0_1"/>
<dbReference type="OrthoDB" id="10324771at2759"/>
<evidence type="ECO:0000313" key="3">
    <source>
        <dbReference type="Proteomes" id="UP000030104"/>
    </source>
</evidence>